<comment type="similarity">
    <text evidence="1">Belongs to the ros/MucR family.</text>
</comment>
<dbReference type="HOGENOM" id="CLU_106247_2_1_5"/>
<dbReference type="Proteomes" id="UP000001959">
    <property type="component" value="Chromosome"/>
</dbReference>
<sequence>MQAGSATATRSSTEIQLEWKNNRRRDEKDRPILYEPYRLYLDKRRIARIVAAITGCMGWTMTDPEDLDALDMTVEIVSSYVANNAIQSDQLPALIKSVHATLSDLTNTVPVPAEKLEPAVAINKSVTPEFLICLEDGAKLKMLKRYLRTRFDMTPEDYRAKWGLPADYPMVAPNYAKLRSKHAKQIGLGKKR</sequence>
<protein>
    <submittedName>
        <fullName evidence="2">Transcriptional regulator</fullName>
    </submittedName>
</protein>
<dbReference type="KEGG" id="hne:HNE_2061"/>
<dbReference type="GO" id="GO:0006355">
    <property type="term" value="P:regulation of DNA-templated transcription"/>
    <property type="evidence" value="ECO:0007669"/>
    <property type="project" value="InterPro"/>
</dbReference>
<dbReference type="STRING" id="228405.HNE_2061"/>
<dbReference type="InterPro" id="IPR041920">
    <property type="entry name" value="ROS/MUCR_sf"/>
</dbReference>
<dbReference type="eggNOG" id="COG4957">
    <property type="taxonomic scope" value="Bacteria"/>
</dbReference>
<gene>
    <name evidence="2" type="ordered locus">HNE_2061</name>
</gene>
<keyword evidence="3" id="KW-1185">Reference proteome</keyword>
<dbReference type="EMBL" id="CP000158">
    <property type="protein sequence ID" value="ABI78628.1"/>
    <property type="molecule type" value="Genomic_DNA"/>
</dbReference>
<dbReference type="GO" id="GO:0008270">
    <property type="term" value="F:zinc ion binding"/>
    <property type="evidence" value="ECO:0007669"/>
    <property type="project" value="InterPro"/>
</dbReference>
<evidence type="ECO:0000313" key="3">
    <source>
        <dbReference type="Proteomes" id="UP000001959"/>
    </source>
</evidence>
<dbReference type="GO" id="GO:0003677">
    <property type="term" value="F:DNA binding"/>
    <property type="evidence" value="ECO:0007669"/>
    <property type="project" value="InterPro"/>
</dbReference>
<dbReference type="Gene3D" id="1.10.10.1550">
    <property type="entry name" value="ROS/MUCR transcriptional regulator protein"/>
    <property type="match status" value="1"/>
</dbReference>
<dbReference type="InterPro" id="IPR008807">
    <property type="entry name" value="ROS_MUCR"/>
</dbReference>
<dbReference type="AlphaFoldDB" id="Q0C0I4"/>
<evidence type="ECO:0000313" key="2">
    <source>
        <dbReference type="EMBL" id="ABI78628.1"/>
    </source>
</evidence>
<accession>Q0C0I4</accession>
<reference evidence="2 3" key="1">
    <citation type="journal article" date="2006" name="J. Bacteriol.">
        <title>Comparative genomic evidence for a close relationship between the dimorphic prosthecate bacteria Hyphomonas neptunium and Caulobacter crescentus.</title>
        <authorList>
            <person name="Badger J.H."/>
            <person name="Hoover T.R."/>
            <person name="Brun Y.V."/>
            <person name="Weiner R.M."/>
            <person name="Laub M.T."/>
            <person name="Alexandre G."/>
            <person name="Mrazek J."/>
            <person name="Ren Q."/>
            <person name="Paulsen I.T."/>
            <person name="Nelson K.E."/>
            <person name="Khouri H.M."/>
            <person name="Radune D."/>
            <person name="Sosa J."/>
            <person name="Dodson R.J."/>
            <person name="Sullivan S.A."/>
            <person name="Rosovitz M.J."/>
            <person name="Madupu R."/>
            <person name="Brinkac L.M."/>
            <person name="Durkin A.S."/>
            <person name="Daugherty S.C."/>
            <person name="Kothari S.P."/>
            <person name="Giglio M.G."/>
            <person name="Zhou L."/>
            <person name="Haft D.H."/>
            <person name="Selengut J.D."/>
            <person name="Davidsen T.M."/>
            <person name="Yang Q."/>
            <person name="Zafar N."/>
            <person name="Ward N.L."/>
        </authorList>
    </citation>
    <scope>NUCLEOTIDE SEQUENCE [LARGE SCALE GENOMIC DNA]</scope>
    <source>
        <strain evidence="2 3">ATCC 15444</strain>
    </source>
</reference>
<dbReference type="Pfam" id="PF05443">
    <property type="entry name" value="ROS_MUCR"/>
    <property type="match status" value="1"/>
</dbReference>
<proteinExistence type="inferred from homology"/>
<name>Q0C0I4_HYPNA</name>
<organism evidence="2 3">
    <name type="scientific">Hyphomonas neptunium (strain ATCC 15444)</name>
    <dbReference type="NCBI Taxonomy" id="228405"/>
    <lineage>
        <taxon>Bacteria</taxon>
        <taxon>Pseudomonadati</taxon>
        <taxon>Pseudomonadota</taxon>
        <taxon>Alphaproteobacteria</taxon>
        <taxon>Hyphomonadales</taxon>
        <taxon>Hyphomonadaceae</taxon>
        <taxon>Hyphomonas</taxon>
    </lineage>
</organism>
<evidence type="ECO:0000256" key="1">
    <source>
        <dbReference type="ARBA" id="ARBA00007031"/>
    </source>
</evidence>